<evidence type="ECO:0000313" key="1">
    <source>
        <dbReference type="EMBL" id="EFZ34572.1"/>
    </source>
</evidence>
<dbReference type="AlphaFoldDB" id="E7FRI5"/>
<gene>
    <name evidence="1" type="ORF">HMPREF0542_11512</name>
</gene>
<organism evidence="1 2">
    <name type="scientific">Ligilactobacillus ruminis ATCC 25644</name>
    <dbReference type="NCBI Taxonomy" id="525362"/>
    <lineage>
        <taxon>Bacteria</taxon>
        <taxon>Bacillati</taxon>
        <taxon>Bacillota</taxon>
        <taxon>Bacilli</taxon>
        <taxon>Lactobacillales</taxon>
        <taxon>Lactobacillaceae</taxon>
        <taxon>Ligilactobacillus</taxon>
    </lineage>
</organism>
<comment type="caution">
    <text evidence="1">The sequence shown here is derived from an EMBL/GenBank/DDBJ whole genome shotgun (WGS) entry which is preliminary data.</text>
</comment>
<dbReference type="Proteomes" id="UP000004099">
    <property type="component" value="Unassembled WGS sequence"/>
</dbReference>
<sequence length="58" mass="6736">MGTPPFIFCYHYNINQSIIKLKFVQKLFRTCEQKTCFFLKFQISLAMLNLKIGGSIDG</sequence>
<dbReference type="HOGENOM" id="CLU_2973858_0_0_9"/>
<name>E7FRI5_9LACO</name>
<dbReference type="EMBL" id="ACGS02000041">
    <property type="protein sequence ID" value="EFZ34572.1"/>
    <property type="molecule type" value="Genomic_DNA"/>
</dbReference>
<evidence type="ECO:0000313" key="2">
    <source>
        <dbReference type="Proteomes" id="UP000004099"/>
    </source>
</evidence>
<protein>
    <submittedName>
        <fullName evidence="1">Uncharacterized protein</fullName>
    </submittedName>
</protein>
<proteinExistence type="predicted"/>
<reference evidence="1 2" key="1">
    <citation type="submission" date="2011-01" db="EMBL/GenBank/DDBJ databases">
        <authorList>
            <person name="Muzny D."/>
            <person name="Qin X."/>
            <person name="Buhay C."/>
            <person name="Dugan-Rocha S."/>
            <person name="Ding Y."/>
            <person name="Chen G."/>
            <person name="Hawes A."/>
            <person name="Holder M."/>
            <person name="Jhangiani S."/>
            <person name="Johnson A."/>
            <person name="Khan Z."/>
            <person name="Li Z."/>
            <person name="Liu W."/>
            <person name="Liu X."/>
            <person name="Perez L."/>
            <person name="Shen H."/>
            <person name="Wang Q."/>
            <person name="Watt J."/>
            <person name="Xi L."/>
            <person name="Xin Y."/>
            <person name="Zhou J."/>
            <person name="Deng J."/>
            <person name="Jiang H."/>
            <person name="Liu Y."/>
            <person name="Qu J."/>
            <person name="Song X.-Z."/>
            <person name="Zhang L."/>
            <person name="Villasana D."/>
            <person name="Johnson A."/>
            <person name="Liu J."/>
            <person name="Liyanage D."/>
            <person name="Lorensuhewa L."/>
            <person name="Robinson T."/>
            <person name="Song A."/>
            <person name="Song B.-B."/>
            <person name="Dinh H."/>
            <person name="Thornton R."/>
            <person name="Coyle M."/>
            <person name="Francisco L."/>
            <person name="Jackson L."/>
            <person name="Javaid M."/>
            <person name="Korchina V."/>
            <person name="Kovar C."/>
            <person name="Mata R."/>
            <person name="Mathew T."/>
            <person name="Ngo R."/>
            <person name="Nguyen L."/>
            <person name="Nguyen N."/>
            <person name="Okwuonu G."/>
            <person name="Ongeri F."/>
            <person name="Pham C."/>
            <person name="Simmons D."/>
            <person name="Wilczek-Boney K."/>
            <person name="Hale W."/>
            <person name="Jakkamsetti A."/>
            <person name="Pham P."/>
            <person name="Ruth R."/>
            <person name="San Lucas F."/>
            <person name="Warren J."/>
            <person name="Zhang J."/>
            <person name="Zhao Z."/>
            <person name="Zhou C."/>
            <person name="Zhu D."/>
            <person name="Lee S."/>
            <person name="Bess C."/>
            <person name="Blankenburg K."/>
            <person name="Forbes L."/>
            <person name="Fu Q."/>
            <person name="Gubbala S."/>
            <person name="Hirani K."/>
            <person name="Jayaseelan J.C."/>
            <person name="Lara F."/>
            <person name="Munidasa M."/>
            <person name="Palculict T."/>
            <person name="Patil S."/>
            <person name="Pu L.-L."/>
            <person name="Saada N."/>
            <person name="Tang L."/>
            <person name="Weissenberger G."/>
            <person name="Zhu Y."/>
            <person name="Hemphill L."/>
            <person name="Shang Y."/>
            <person name="Youmans B."/>
            <person name="Ayvaz T."/>
            <person name="Ross M."/>
            <person name="Santibanez J."/>
            <person name="Aqrawi P."/>
            <person name="Gross S."/>
            <person name="Joshi V."/>
            <person name="Fowler G."/>
            <person name="Nazareth L."/>
            <person name="Reid J."/>
            <person name="Worley K."/>
            <person name="Petrosino J."/>
            <person name="Highlander S."/>
            <person name="Gibbs R."/>
        </authorList>
    </citation>
    <scope>NUCLEOTIDE SEQUENCE [LARGE SCALE GENOMIC DNA]</scope>
    <source>
        <strain evidence="1 2">ATCC 25644</strain>
    </source>
</reference>
<accession>E7FRI5</accession>